<proteinExistence type="predicted"/>
<evidence type="ECO:0008006" key="4">
    <source>
        <dbReference type="Google" id="ProtNLM"/>
    </source>
</evidence>
<sequence>MSLELLSKINWAIDIADLITILLMIVGGIIAYFLIDRNSKADSRFAVIETLANNVKNISPGLKVHYTNQLSKDRKHLYFKVYVKNISDHDVSLPIPQLQYISSSGEATAIASDDLLGFGSMLAPGADLFINFEREANPVLQAVSLSYEAETIEAYRETLLYAVSQLPDDKLREELKKSICDNSSKKYSYREKVYEHGENPI</sequence>
<dbReference type="RefSeq" id="WP_377090084.1">
    <property type="nucleotide sequence ID" value="NZ_JBHSJL010000014.1"/>
</dbReference>
<feature type="transmembrane region" description="Helical" evidence="1">
    <location>
        <begin position="12"/>
        <end position="35"/>
    </location>
</feature>
<accession>A0ABW4Z6C1</accession>
<keyword evidence="1" id="KW-0812">Transmembrane</keyword>
<name>A0ABW4Z6C1_9BACT</name>
<keyword evidence="1" id="KW-1133">Transmembrane helix</keyword>
<evidence type="ECO:0000313" key="3">
    <source>
        <dbReference type="Proteomes" id="UP001597389"/>
    </source>
</evidence>
<reference evidence="3" key="1">
    <citation type="journal article" date="2019" name="Int. J. Syst. Evol. Microbiol.">
        <title>The Global Catalogue of Microorganisms (GCM) 10K type strain sequencing project: providing services to taxonomists for standard genome sequencing and annotation.</title>
        <authorList>
            <consortium name="The Broad Institute Genomics Platform"/>
            <consortium name="The Broad Institute Genome Sequencing Center for Infectious Disease"/>
            <person name="Wu L."/>
            <person name="Ma J."/>
        </authorList>
    </citation>
    <scope>NUCLEOTIDE SEQUENCE [LARGE SCALE GENOMIC DNA]</scope>
    <source>
        <strain evidence="3">CCUG 57942</strain>
    </source>
</reference>
<evidence type="ECO:0000256" key="1">
    <source>
        <dbReference type="SAM" id="Phobius"/>
    </source>
</evidence>
<keyword evidence="1" id="KW-0472">Membrane</keyword>
<dbReference type="Proteomes" id="UP001597389">
    <property type="component" value="Unassembled WGS sequence"/>
</dbReference>
<organism evidence="2 3">
    <name type="scientific">Rubritalea tangerina</name>
    <dbReference type="NCBI Taxonomy" id="430798"/>
    <lineage>
        <taxon>Bacteria</taxon>
        <taxon>Pseudomonadati</taxon>
        <taxon>Verrucomicrobiota</taxon>
        <taxon>Verrucomicrobiia</taxon>
        <taxon>Verrucomicrobiales</taxon>
        <taxon>Rubritaleaceae</taxon>
        <taxon>Rubritalea</taxon>
    </lineage>
</organism>
<gene>
    <name evidence="2" type="ORF">ACFSW8_01290</name>
</gene>
<keyword evidence="3" id="KW-1185">Reference proteome</keyword>
<dbReference type="EMBL" id="JBHUJB010000007">
    <property type="protein sequence ID" value="MFD2157526.1"/>
    <property type="molecule type" value="Genomic_DNA"/>
</dbReference>
<protein>
    <recommendedName>
        <fullName evidence="4">DUF4352 domain-containing protein</fullName>
    </recommendedName>
</protein>
<comment type="caution">
    <text evidence="2">The sequence shown here is derived from an EMBL/GenBank/DDBJ whole genome shotgun (WGS) entry which is preliminary data.</text>
</comment>
<evidence type="ECO:0000313" key="2">
    <source>
        <dbReference type="EMBL" id="MFD2157526.1"/>
    </source>
</evidence>